<dbReference type="EMBL" id="CP069370">
    <property type="protein sequence ID" value="QYZ69872.1"/>
    <property type="molecule type" value="Genomic_DNA"/>
</dbReference>
<evidence type="ECO:0000313" key="3">
    <source>
        <dbReference type="Proteomes" id="UP000826300"/>
    </source>
</evidence>
<feature type="domain" description="DNA-binding protein H-NS-like C-terminal" evidence="1">
    <location>
        <begin position="60"/>
        <end position="105"/>
    </location>
</feature>
<dbReference type="GO" id="GO:0003677">
    <property type="term" value="F:DNA binding"/>
    <property type="evidence" value="ECO:0007669"/>
    <property type="project" value="InterPro"/>
</dbReference>
<dbReference type="RefSeq" id="WP_220662088.1">
    <property type="nucleotide sequence ID" value="NZ_CP069370.1"/>
</dbReference>
<protein>
    <submittedName>
        <fullName evidence="2">H-NS histone family protein</fullName>
    </submittedName>
</protein>
<organism evidence="2 3">
    <name type="scientific">Neotabrizicola shimadae</name>
    <dbReference type="NCBI Taxonomy" id="2807096"/>
    <lineage>
        <taxon>Bacteria</taxon>
        <taxon>Pseudomonadati</taxon>
        <taxon>Pseudomonadota</taxon>
        <taxon>Alphaproteobacteria</taxon>
        <taxon>Rhodobacterales</taxon>
        <taxon>Paracoccaceae</taxon>
        <taxon>Neotabrizicola</taxon>
    </lineage>
</organism>
<keyword evidence="3" id="KW-1185">Reference proteome</keyword>
<dbReference type="Pfam" id="PF00816">
    <property type="entry name" value="Histone_HNS"/>
    <property type="match status" value="1"/>
</dbReference>
<reference evidence="2" key="1">
    <citation type="submission" date="2021-02" db="EMBL/GenBank/DDBJ databases">
        <title>Rhodobacter shimadae sp. nov., an aerobic anoxygenic phototrophic bacterium isolated from a hot spring.</title>
        <authorList>
            <person name="Muramatsu S."/>
            <person name="Haruta S."/>
            <person name="Hirose S."/>
            <person name="Hanada S."/>
        </authorList>
    </citation>
    <scope>NUCLEOTIDE SEQUENCE</scope>
    <source>
        <strain evidence="2">N10</strain>
    </source>
</reference>
<gene>
    <name evidence="2" type="ORF">JO391_19645</name>
</gene>
<accession>A0A8G0ZTN5</accession>
<dbReference type="Gene3D" id="4.10.430.10">
    <property type="entry name" value="Histone-like protein H-NS, C-terminal domain"/>
    <property type="match status" value="1"/>
</dbReference>
<name>A0A8G0ZTN5_9RHOB</name>
<dbReference type="InterPro" id="IPR037150">
    <property type="entry name" value="H-NS_C_dom_sf"/>
</dbReference>
<evidence type="ECO:0000259" key="1">
    <source>
        <dbReference type="SMART" id="SM00528"/>
    </source>
</evidence>
<proteinExistence type="predicted"/>
<dbReference type="SUPFAM" id="SSF81273">
    <property type="entry name" value="H-NS histone-like proteins"/>
    <property type="match status" value="1"/>
</dbReference>
<dbReference type="AlphaFoldDB" id="A0A8G0ZTN5"/>
<evidence type="ECO:0000313" key="2">
    <source>
        <dbReference type="EMBL" id="QYZ69872.1"/>
    </source>
</evidence>
<dbReference type="InterPro" id="IPR027444">
    <property type="entry name" value="H-NS_C_dom"/>
</dbReference>
<sequence>MDIDLNGLSLKELKDLNAKVSKAIATFEDRRKEAALARLEQEARALGFNSLAELTGAPIARKRGMSAAKFVNPANGDDTWTGKGRKPRWFIEALAAGKTPEDMMI</sequence>
<dbReference type="Proteomes" id="UP000826300">
    <property type="component" value="Chromosome"/>
</dbReference>
<dbReference type="KEGG" id="nsm:JO391_19645"/>
<dbReference type="SMART" id="SM00528">
    <property type="entry name" value="HNS"/>
    <property type="match status" value="1"/>
</dbReference>